<evidence type="ECO:0000256" key="4">
    <source>
        <dbReference type="ARBA" id="ARBA00022692"/>
    </source>
</evidence>
<keyword evidence="4" id="KW-0812">Transmembrane</keyword>
<dbReference type="OrthoDB" id="18577at2759"/>
<dbReference type="GO" id="GO:0098796">
    <property type="term" value="C:membrane protein complex"/>
    <property type="evidence" value="ECO:0007669"/>
    <property type="project" value="UniProtKB-ARBA"/>
</dbReference>
<keyword evidence="9 12" id="KW-0472">Membrane</keyword>
<proteinExistence type="inferred from homology"/>
<dbReference type="CDD" id="cd03496">
    <property type="entry name" value="SQR_TypeC_CybS"/>
    <property type="match status" value="1"/>
</dbReference>
<comment type="similarity">
    <text evidence="2 12">Belongs to the CybS family.</text>
</comment>
<protein>
    <recommendedName>
        <fullName evidence="12">Succinate dehydrogenase [ubiquinone] cytochrome b small subunit</fullName>
    </recommendedName>
</protein>
<evidence type="ECO:0000256" key="3">
    <source>
        <dbReference type="ARBA" id="ARBA00022448"/>
    </source>
</evidence>
<keyword evidence="8 12" id="KW-0496">Mitochondrion</keyword>
<evidence type="ECO:0000256" key="8">
    <source>
        <dbReference type="ARBA" id="ARBA00023128"/>
    </source>
</evidence>
<dbReference type="SUPFAM" id="SSF81343">
    <property type="entry name" value="Fumarate reductase respiratory complex transmembrane subunits"/>
    <property type="match status" value="1"/>
</dbReference>
<keyword evidence="7" id="KW-1133">Transmembrane helix</keyword>
<evidence type="ECO:0000313" key="13">
    <source>
        <dbReference type="EMBL" id="KAF2401607.1"/>
    </source>
</evidence>
<evidence type="ECO:0000256" key="5">
    <source>
        <dbReference type="ARBA" id="ARBA00022792"/>
    </source>
</evidence>
<keyword evidence="3" id="KW-0813">Transport</keyword>
<dbReference type="Gene3D" id="1.20.1300.10">
    <property type="entry name" value="Fumarate reductase/succinate dehydrogenase, transmembrane subunit"/>
    <property type="match status" value="1"/>
</dbReference>
<name>A0A6G1I0K3_9PEZI</name>
<dbReference type="PANTHER" id="PTHR13337:SF2">
    <property type="entry name" value="SUCCINATE DEHYDROGENASE [UBIQUINONE] CYTOCHROME B SMALL SUBUNIT, MITOCHONDRIAL"/>
    <property type="match status" value="1"/>
</dbReference>
<dbReference type="InterPro" id="IPR034804">
    <property type="entry name" value="SQR/QFR_C/D"/>
</dbReference>
<dbReference type="GO" id="GO:0006099">
    <property type="term" value="P:tricarboxylic acid cycle"/>
    <property type="evidence" value="ECO:0007669"/>
    <property type="project" value="TreeGrafter"/>
</dbReference>
<evidence type="ECO:0000313" key="14">
    <source>
        <dbReference type="Proteomes" id="UP000799640"/>
    </source>
</evidence>
<keyword evidence="11" id="KW-0408">Iron</keyword>
<accession>A0A6G1I0K3</accession>
<dbReference type="AlphaFoldDB" id="A0A6G1I0K3"/>
<dbReference type="PANTHER" id="PTHR13337">
    <property type="entry name" value="SUCCINATE DEHYDROGENASE"/>
    <property type="match status" value="1"/>
</dbReference>
<evidence type="ECO:0000256" key="11">
    <source>
        <dbReference type="PIRSR" id="PIRSR607992-2"/>
    </source>
</evidence>
<dbReference type="InterPro" id="IPR007992">
    <property type="entry name" value="CybS"/>
</dbReference>
<organism evidence="13 14">
    <name type="scientific">Trichodelitschia bisporula</name>
    <dbReference type="NCBI Taxonomy" id="703511"/>
    <lineage>
        <taxon>Eukaryota</taxon>
        <taxon>Fungi</taxon>
        <taxon>Dikarya</taxon>
        <taxon>Ascomycota</taxon>
        <taxon>Pezizomycotina</taxon>
        <taxon>Dothideomycetes</taxon>
        <taxon>Dothideomycetes incertae sedis</taxon>
        <taxon>Phaeotrichales</taxon>
        <taxon>Phaeotrichaceae</taxon>
        <taxon>Trichodelitschia</taxon>
    </lineage>
</organism>
<evidence type="ECO:0000256" key="2">
    <source>
        <dbReference type="ARBA" id="ARBA00007294"/>
    </source>
</evidence>
<sequence>MASALRPTLIRQAFAAPAKQLLSRNASSLGPAARASLLPQVRAGLVRDALPASRAGFHATGAKAILTPLPETIQGTVNDPAPVPPPSPLHGSYHWTFERLLAVGLVPLTVAPFIGGSLNPAMDAVLCAALVIHSHTGFTSCITDYIPTWRMPKIRKACDWLLKFATVIAGVGLYSFETNDIGLTAAIARVWKA</sequence>
<keyword evidence="14" id="KW-1185">Reference proteome</keyword>
<dbReference type="EMBL" id="ML996692">
    <property type="protein sequence ID" value="KAF2401607.1"/>
    <property type="molecule type" value="Genomic_DNA"/>
</dbReference>
<feature type="binding site" evidence="10">
    <location>
        <position position="145"/>
    </location>
    <ligand>
        <name>a ubiquinone</name>
        <dbReference type="ChEBI" id="CHEBI:16389"/>
        <note>ligand shared with IP/SDHB</note>
    </ligand>
</feature>
<dbReference type="Pfam" id="PF05328">
    <property type="entry name" value="CybS"/>
    <property type="match status" value="1"/>
</dbReference>
<dbReference type="Proteomes" id="UP000799640">
    <property type="component" value="Unassembled WGS sequence"/>
</dbReference>
<keyword evidence="5 12" id="KW-0999">Mitochondrion inner membrane</keyword>
<feature type="binding site" description="axial binding residue" evidence="11">
    <location>
        <position position="133"/>
    </location>
    <ligand>
        <name>heme b</name>
        <dbReference type="ChEBI" id="CHEBI:60344"/>
        <note>ligand shared with SDHC</note>
    </ligand>
    <ligandPart>
        <name>Fe</name>
        <dbReference type="ChEBI" id="CHEBI:18248"/>
    </ligandPart>
</feature>
<dbReference type="GO" id="GO:0020037">
    <property type="term" value="F:heme binding"/>
    <property type="evidence" value="ECO:0007669"/>
    <property type="project" value="TreeGrafter"/>
</dbReference>
<dbReference type="GO" id="GO:0005743">
    <property type="term" value="C:mitochondrial inner membrane"/>
    <property type="evidence" value="ECO:0007669"/>
    <property type="project" value="UniProtKB-SubCell"/>
</dbReference>
<evidence type="ECO:0000256" key="10">
    <source>
        <dbReference type="PIRSR" id="PIRSR607992-1"/>
    </source>
</evidence>
<evidence type="ECO:0000256" key="7">
    <source>
        <dbReference type="ARBA" id="ARBA00022989"/>
    </source>
</evidence>
<evidence type="ECO:0000256" key="9">
    <source>
        <dbReference type="ARBA" id="ARBA00023136"/>
    </source>
</evidence>
<reference evidence="13" key="1">
    <citation type="journal article" date="2020" name="Stud. Mycol.">
        <title>101 Dothideomycetes genomes: a test case for predicting lifestyles and emergence of pathogens.</title>
        <authorList>
            <person name="Haridas S."/>
            <person name="Albert R."/>
            <person name="Binder M."/>
            <person name="Bloem J."/>
            <person name="Labutti K."/>
            <person name="Salamov A."/>
            <person name="Andreopoulos B."/>
            <person name="Baker S."/>
            <person name="Barry K."/>
            <person name="Bills G."/>
            <person name="Bluhm B."/>
            <person name="Cannon C."/>
            <person name="Castanera R."/>
            <person name="Culley D."/>
            <person name="Daum C."/>
            <person name="Ezra D."/>
            <person name="Gonzalez J."/>
            <person name="Henrissat B."/>
            <person name="Kuo A."/>
            <person name="Liang C."/>
            <person name="Lipzen A."/>
            <person name="Lutzoni F."/>
            <person name="Magnuson J."/>
            <person name="Mondo S."/>
            <person name="Nolan M."/>
            <person name="Ohm R."/>
            <person name="Pangilinan J."/>
            <person name="Park H.-J."/>
            <person name="Ramirez L."/>
            <person name="Alfaro M."/>
            <person name="Sun H."/>
            <person name="Tritt A."/>
            <person name="Yoshinaga Y."/>
            <person name="Zwiers L.-H."/>
            <person name="Turgeon B."/>
            <person name="Goodwin S."/>
            <person name="Spatafora J."/>
            <person name="Crous P."/>
            <person name="Grigoriev I."/>
        </authorList>
    </citation>
    <scope>NUCLEOTIDE SEQUENCE</scope>
    <source>
        <strain evidence="13">CBS 262.69</strain>
    </source>
</reference>
<keyword evidence="6 12" id="KW-0809">Transit peptide</keyword>
<gene>
    <name evidence="13" type="ORF">EJ06DRAFT_555284</name>
</gene>
<evidence type="ECO:0000256" key="6">
    <source>
        <dbReference type="ARBA" id="ARBA00022946"/>
    </source>
</evidence>
<evidence type="ECO:0000256" key="12">
    <source>
        <dbReference type="RuleBase" id="RU364031"/>
    </source>
</evidence>
<dbReference type="FunFam" id="1.20.1300.10:FF:000007">
    <property type="entry name" value="Succinate dehydrogenase [ubiquinone] cytochrome b small subunit"/>
    <property type="match status" value="1"/>
</dbReference>
<comment type="subcellular location">
    <subcellularLocation>
        <location evidence="1 12">Mitochondrion inner membrane</location>
        <topology evidence="1 12">Multi-pass membrane protein</topology>
    </subcellularLocation>
</comment>
<keyword evidence="11" id="KW-0479">Metal-binding</keyword>
<dbReference type="GO" id="GO:0006121">
    <property type="term" value="P:mitochondrial electron transport, succinate to ubiquinone"/>
    <property type="evidence" value="ECO:0007669"/>
    <property type="project" value="TreeGrafter"/>
</dbReference>
<dbReference type="GO" id="GO:0046872">
    <property type="term" value="F:metal ion binding"/>
    <property type="evidence" value="ECO:0007669"/>
    <property type="project" value="UniProtKB-KW"/>
</dbReference>
<evidence type="ECO:0000256" key="1">
    <source>
        <dbReference type="ARBA" id="ARBA00004448"/>
    </source>
</evidence>
<dbReference type="GO" id="GO:0048039">
    <property type="term" value="F:ubiquinone binding"/>
    <property type="evidence" value="ECO:0007669"/>
    <property type="project" value="TreeGrafter"/>
</dbReference>